<evidence type="ECO:0000256" key="2">
    <source>
        <dbReference type="SAM" id="SignalP"/>
    </source>
</evidence>
<dbReference type="Proteomes" id="UP001524944">
    <property type="component" value="Unassembled WGS sequence"/>
</dbReference>
<name>A0ABT1Y3E6_9FIRM</name>
<organism evidence="4 5">
    <name type="scientific">Dehalobacterium formicoaceticum</name>
    <dbReference type="NCBI Taxonomy" id="51515"/>
    <lineage>
        <taxon>Bacteria</taxon>
        <taxon>Bacillati</taxon>
        <taxon>Bacillota</taxon>
        <taxon>Clostridia</taxon>
        <taxon>Eubacteriales</taxon>
        <taxon>Peptococcaceae</taxon>
        <taxon>Dehalobacterium</taxon>
    </lineage>
</organism>
<dbReference type="Pfam" id="PF26514">
    <property type="entry name" value="DUF8173"/>
    <property type="match status" value="1"/>
</dbReference>
<dbReference type="EMBL" id="JANPWE010000002">
    <property type="protein sequence ID" value="MCR6545093.1"/>
    <property type="molecule type" value="Genomic_DNA"/>
</dbReference>
<feature type="transmembrane region" description="Helical" evidence="1">
    <location>
        <begin position="346"/>
        <end position="363"/>
    </location>
</feature>
<comment type="caution">
    <text evidence="4">The sequence shown here is derived from an EMBL/GenBank/DDBJ whole genome shotgun (WGS) entry which is preliminary data.</text>
</comment>
<evidence type="ECO:0000313" key="5">
    <source>
        <dbReference type="Proteomes" id="UP001524944"/>
    </source>
</evidence>
<keyword evidence="1" id="KW-0812">Transmembrane</keyword>
<evidence type="ECO:0000313" key="4">
    <source>
        <dbReference type="EMBL" id="MCR6545093.1"/>
    </source>
</evidence>
<feature type="transmembrane region" description="Helical" evidence="1">
    <location>
        <begin position="369"/>
        <end position="387"/>
    </location>
</feature>
<dbReference type="RefSeq" id="WP_257912709.1">
    <property type="nucleotide sequence ID" value="NZ_JANPWE010000002.1"/>
</dbReference>
<dbReference type="InterPro" id="IPR058486">
    <property type="entry name" value="DUF8173"/>
</dbReference>
<evidence type="ECO:0000259" key="3">
    <source>
        <dbReference type="Pfam" id="PF26514"/>
    </source>
</evidence>
<sequence length="400" mass="42605">MIKLKKTLGCFLLITAMLLVFSCAALGDQYEDWFAPGSALSGDNVVVSAEKNVKGPGFYSGSTVHLQGNIDGTTFAAGQSVIVDGIINGDLIVAGQYVHINGKVTGNIYAAAQNLEIKGAVTGDVFGVGQMATVTSDALLSRDVFLAGETVTFSGAAGRQLFVGVNRMILQGTVGDNANIAAENISIQDSAVIKGNLNYNSANEALISSQAQITGERNWHKSSPGQAKDEKRPMMPWQGALMNMLWSIASALLLWFVIKIWRPEAWAKTTRTITQQPLKTIGVGALVLIPTPIVAILLMVTMIGIPLGIILGLIYSVSLYLAKIVVAVFIGAWVANKFSWPEKHKGVWLALLGLVIYSVASIIPWVGFPVILITLLTGLGAIALSFGRPKKQEETPVVPE</sequence>
<dbReference type="PROSITE" id="PS51257">
    <property type="entry name" value="PROKAR_LIPOPROTEIN"/>
    <property type="match status" value="1"/>
</dbReference>
<keyword evidence="1" id="KW-1133">Transmembrane helix</keyword>
<feature type="domain" description="DUF8173" evidence="3">
    <location>
        <begin position="238"/>
        <end position="383"/>
    </location>
</feature>
<feature type="signal peptide" evidence="2">
    <location>
        <begin position="1"/>
        <end position="27"/>
    </location>
</feature>
<keyword evidence="5" id="KW-1185">Reference proteome</keyword>
<protein>
    <submittedName>
        <fullName evidence="4">Polymer-forming cytoskeletal protein</fullName>
    </submittedName>
</protein>
<proteinExistence type="predicted"/>
<feature type="chain" id="PRO_5046939813" evidence="2">
    <location>
        <begin position="28"/>
        <end position="400"/>
    </location>
</feature>
<keyword evidence="2" id="KW-0732">Signal</keyword>
<evidence type="ECO:0000256" key="1">
    <source>
        <dbReference type="SAM" id="Phobius"/>
    </source>
</evidence>
<reference evidence="4 5" key="1">
    <citation type="submission" date="2022-08" db="EMBL/GenBank/DDBJ databases">
        <title>Proteogenomics of the novel Dehalobacterium formicoaceticum strain EZ94 highlights a key role of methyltransferases during anaerobic dichloromethane degradation.</title>
        <authorList>
            <person name="Wasmund K."/>
        </authorList>
    </citation>
    <scope>NUCLEOTIDE SEQUENCE [LARGE SCALE GENOMIC DNA]</scope>
    <source>
        <strain evidence="4 5">EZ94</strain>
    </source>
</reference>
<keyword evidence="1" id="KW-0472">Membrane</keyword>
<gene>
    <name evidence="4" type="ORF">NVS47_06115</name>
</gene>
<feature type="transmembrane region" description="Helical" evidence="1">
    <location>
        <begin position="309"/>
        <end position="334"/>
    </location>
</feature>
<accession>A0ABT1Y3E6</accession>
<feature type="transmembrane region" description="Helical" evidence="1">
    <location>
        <begin position="240"/>
        <end position="261"/>
    </location>
</feature>
<feature type="transmembrane region" description="Helical" evidence="1">
    <location>
        <begin position="281"/>
        <end position="303"/>
    </location>
</feature>